<proteinExistence type="predicted"/>
<dbReference type="OrthoDB" id="20403at2759"/>
<dbReference type="GO" id="GO:0000460">
    <property type="term" value="P:maturation of 5.8S rRNA"/>
    <property type="evidence" value="ECO:0007669"/>
    <property type="project" value="TreeGrafter"/>
</dbReference>
<organism evidence="1">
    <name type="scientific">Rhizopus microsporus var. microsporus</name>
    <dbReference type="NCBI Taxonomy" id="86635"/>
    <lineage>
        <taxon>Eukaryota</taxon>
        <taxon>Fungi</taxon>
        <taxon>Fungi incertae sedis</taxon>
        <taxon>Mucoromycota</taxon>
        <taxon>Mucoromycotina</taxon>
        <taxon>Mucoromycetes</taxon>
        <taxon>Mucorales</taxon>
        <taxon>Mucorineae</taxon>
        <taxon>Rhizopodaceae</taxon>
        <taxon>Rhizopus</taxon>
    </lineage>
</organism>
<dbReference type="InterPro" id="IPR019324">
    <property type="entry name" value="MPP6"/>
</dbReference>
<sequence>MEKKESKKPSSRLLGMKFMQRSLEKEVQEQLERERKRVISEAEWVLDTKDIEIQKP</sequence>
<dbReference type="VEuPathDB" id="FungiDB:BCV72DRAFT_114103"/>
<dbReference type="EMBL" id="KV921911">
    <property type="protein sequence ID" value="ORE07070.1"/>
    <property type="molecule type" value="Genomic_DNA"/>
</dbReference>
<dbReference type="Proteomes" id="UP000242414">
    <property type="component" value="Unassembled WGS sequence"/>
</dbReference>
<dbReference type="Pfam" id="PF10175">
    <property type="entry name" value="MPP6"/>
    <property type="match status" value="1"/>
</dbReference>
<dbReference type="AlphaFoldDB" id="A0A1X0R4U8"/>
<evidence type="ECO:0000313" key="1">
    <source>
        <dbReference type="EMBL" id="ORE07070.1"/>
    </source>
</evidence>
<reference evidence="1" key="1">
    <citation type="journal article" date="2016" name="Proc. Natl. Acad. Sci. U.S.A.">
        <title>Lipid metabolic changes in an early divergent fungus govern the establishment of a mutualistic symbiosis with endobacteria.</title>
        <authorList>
            <person name="Lastovetsky O.A."/>
            <person name="Gaspar M.L."/>
            <person name="Mondo S.J."/>
            <person name="LaButti K.M."/>
            <person name="Sandor L."/>
            <person name="Grigoriev I.V."/>
            <person name="Henry S.A."/>
            <person name="Pawlowska T.E."/>
        </authorList>
    </citation>
    <scope>NUCLEOTIDE SEQUENCE [LARGE SCALE GENOMIC DNA]</scope>
    <source>
        <strain evidence="1">ATCC 52814</strain>
    </source>
</reference>
<gene>
    <name evidence="1" type="ORF">BCV72DRAFT_114103</name>
</gene>
<accession>A0A1X0R4U8</accession>
<dbReference type="PANTHER" id="PTHR13582:SF0">
    <property type="entry name" value="M-PHASE PHOSPHOPROTEIN 6"/>
    <property type="match status" value="1"/>
</dbReference>
<name>A0A1X0R4U8_RHIZD</name>
<protein>
    <submittedName>
        <fullName evidence="1">Uncharacterized protein</fullName>
    </submittedName>
</protein>
<dbReference type="PANTHER" id="PTHR13582">
    <property type="entry name" value="M-PHASE PHOSPHOPROTEIN 6"/>
    <property type="match status" value="1"/>
</dbReference>